<evidence type="ECO:0000256" key="1">
    <source>
        <dbReference type="ARBA" id="ARBA00022676"/>
    </source>
</evidence>
<dbReference type="CDD" id="cd03784">
    <property type="entry name" value="GT1_Gtf-like"/>
    <property type="match status" value="1"/>
</dbReference>
<dbReference type="InterPro" id="IPR010610">
    <property type="entry name" value="EryCIII-like_C"/>
</dbReference>
<evidence type="ECO:0000256" key="2">
    <source>
        <dbReference type="ARBA" id="ARBA00022679"/>
    </source>
</evidence>
<proteinExistence type="predicted"/>
<dbReference type="Proteomes" id="UP000248806">
    <property type="component" value="Unassembled WGS sequence"/>
</dbReference>
<keyword evidence="1" id="KW-0328">Glycosyltransferase</keyword>
<accession>A0A326TZ19</accession>
<dbReference type="Pfam" id="PF06722">
    <property type="entry name" value="EryCIII-like_C"/>
    <property type="match status" value="1"/>
</dbReference>
<dbReference type="AlphaFoldDB" id="A0A326TZ19"/>
<gene>
    <name evidence="4" type="ORF">EI42_05405</name>
</gene>
<dbReference type="GO" id="GO:0008194">
    <property type="term" value="F:UDP-glycosyltransferase activity"/>
    <property type="evidence" value="ECO:0007669"/>
    <property type="project" value="InterPro"/>
</dbReference>
<dbReference type="InterPro" id="IPR002213">
    <property type="entry name" value="UDP_glucos_trans"/>
</dbReference>
<reference evidence="4 5" key="1">
    <citation type="submission" date="2018-06" db="EMBL/GenBank/DDBJ databases">
        <title>Genomic Encyclopedia of Archaeal and Bacterial Type Strains, Phase II (KMG-II): from individual species to whole genera.</title>
        <authorList>
            <person name="Goeker M."/>
        </authorList>
    </citation>
    <scope>NUCLEOTIDE SEQUENCE [LARGE SCALE GENOMIC DNA]</scope>
    <source>
        <strain evidence="4 5">ATCC BAA-1881</strain>
    </source>
</reference>
<sequence length="454" mass="52038">MATILFFIDEFTGHIHATYKLAHDLCQRGHTVIYLGTPKTGQQVRKQGFAFEEAPFLHSLMRISKLPRPNRAGRLPFRQQLPEAYRQYRMLREESARILHDLHSIRSITDALVSRLKPDLLIFDPFYLIDAIAFYPYHIPTTVLSTKPLLDRDPAVPPYTSSLIPHRSAFSPFLLQLVWLHCHTKFLLYRLQMWLRTILIGTSPYDLARRLAHATGFPLRQELALRGVSLDFSLKSIPELVLNSEAFDFPRKRALRQNVFYLGPCVHLEREEPAFPWDSLPPGNKLIYCSIGTLPPWRGGLEADFLRRVLDAFRLRKSYTLVLSSTIELPGPLPENVFIAPFVPQLQLLRRADLMISHGGANSVKECILLGVPMLIYPRQADQPGNAARVVYHGLGLRGNIRKESSEEIAQKVDLLLENSSYRTNLERMRQRFLQEQASLRGVEIVEAFLKEAD</sequence>
<protein>
    <submittedName>
        <fullName evidence="4">MGT family glycosyltransferase</fullName>
    </submittedName>
</protein>
<evidence type="ECO:0000313" key="5">
    <source>
        <dbReference type="Proteomes" id="UP000248806"/>
    </source>
</evidence>
<keyword evidence="5" id="KW-1185">Reference proteome</keyword>
<dbReference type="GO" id="GO:0016758">
    <property type="term" value="F:hexosyltransferase activity"/>
    <property type="evidence" value="ECO:0007669"/>
    <property type="project" value="UniProtKB-ARBA"/>
</dbReference>
<organism evidence="4 5">
    <name type="scientific">Thermosporothrix hazakensis</name>
    <dbReference type="NCBI Taxonomy" id="644383"/>
    <lineage>
        <taxon>Bacteria</taxon>
        <taxon>Bacillati</taxon>
        <taxon>Chloroflexota</taxon>
        <taxon>Ktedonobacteria</taxon>
        <taxon>Ktedonobacterales</taxon>
        <taxon>Thermosporotrichaceae</taxon>
        <taxon>Thermosporothrix</taxon>
    </lineage>
</organism>
<dbReference type="PANTHER" id="PTHR48043">
    <property type="entry name" value="EG:EG0003.4 PROTEIN-RELATED"/>
    <property type="match status" value="1"/>
</dbReference>
<evidence type="ECO:0000259" key="3">
    <source>
        <dbReference type="Pfam" id="PF06722"/>
    </source>
</evidence>
<dbReference type="Gene3D" id="3.40.50.2000">
    <property type="entry name" value="Glycogen Phosphorylase B"/>
    <property type="match status" value="2"/>
</dbReference>
<dbReference type="RefSeq" id="WP_111325665.1">
    <property type="nucleotide sequence ID" value="NZ_BIFX01000002.1"/>
</dbReference>
<feature type="domain" description="Erythromycin biosynthesis protein CIII-like C-terminal" evidence="3">
    <location>
        <begin position="331"/>
        <end position="435"/>
    </location>
</feature>
<dbReference type="EMBL" id="QKUF01000032">
    <property type="protein sequence ID" value="PZW22499.1"/>
    <property type="molecule type" value="Genomic_DNA"/>
</dbReference>
<dbReference type="InterPro" id="IPR050271">
    <property type="entry name" value="UDP-glycosyltransferase"/>
</dbReference>
<dbReference type="SUPFAM" id="SSF53756">
    <property type="entry name" value="UDP-Glycosyltransferase/glycogen phosphorylase"/>
    <property type="match status" value="1"/>
</dbReference>
<name>A0A326TZ19_THEHA</name>
<comment type="caution">
    <text evidence="4">The sequence shown here is derived from an EMBL/GenBank/DDBJ whole genome shotgun (WGS) entry which is preliminary data.</text>
</comment>
<dbReference type="OrthoDB" id="139086at2"/>
<evidence type="ECO:0000313" key="4">
    <source>
        <dbReference type="EMBL" id="PZW22499.1"/>
    </source>
</evidence>
<dbReference type="PANTHER" id="PTHR48043:SF145">
    <property type="entry name" value="FI06409P-RELATED"/>
    <property type="match status" value="1"/>
</dbReference>
<keyword evidence="2 4" id="KW-0808">Transferase</keyword>